<dbReference type="InterPro" id="IPR036034">
    <property type="entry name" value="PDZ_sf"/>
</dbReference>
<feature type="compositionally biased region" description="Polar residues" evidence="1">
    <location>
        <begin position="100"/>
        <end position="133"/>
    </location>
</feature>
<accession>A0A7S1BDE6</accession>
<proteinExistence type="predicted"/>
<evidence type="ECO:0000259" key="3">
    <source>
        <dbReference type="PROSITE" id="PS50106"/>
    </source>
</evidence>
<feature type="compositionally biased region" description="Polar residues" evidence="1">
    <location>
        <begin position="20"/>
        <end position="42"/>
    </location>
</feature>
<dbReference type="PROSITE" id="PS50106">
    <property type="entry name" value="PDZ"/>
    <property type="match status" value="1"/>
</dbReference>
<dbReference type="AlphaFoldDB" id="A0A7S1BDE6"/>
<dbReference type="EMBL" id="HBFR01014402">
    <property type="protein sequence ID" value="CAD8883336.1"/>
    <property type="molecule type" value="Transcribed_RNA"/>
</dbReference>
<evidence type="ECO:0000256" key="1">
    <source>
        <dbReference type="SAM" id="MobiDB-lite"/>
    </source>
</evidence>
<keyword evidence="2" id="KW-0812">Transmembrane</keyword>
<feature type="compositionally biased region" description="Basic residues" evidence="1">
    <location>
        <begin position="511"/>
        <end position="532"/>
    </location>
</feature>
<keyword evidence="2" id="KW-0472">Membrane</keyword>
<keyword evidence="2" id="KW-1133">Transmembrane helix</keyword>
<gene>
    <name evidence="4" type="ORF">CHYS00102_LOCUS10531</name>
</gene>
<feature type="region of interest" description="Disordered" evidence="1">
    <location>
        <begin position="1"/>
        <end position="175"/>
    </location>
</feature>
<feature type="compositionally biased region" description="Low complexity" evidence="1">
    <location>
        <begin position="7"/>
        <end position="19"/>
    </location>
</feature>
<feature type="compositionally biased region" description="Low complexity" evidence="1">
    <location>
        <begin position="134"/>
        <end position="163"/>
    </location>
</feature>
<dbReference type="PANTHER" id="PTHR38909:SF1">
    <property type="entry name" value="G PROTEIN GAMMA DOMAIN-CONTAINING PROTEIN"/>
    <property type="match status" value="1"/>
</dbReference>
<reference evidence="4" key="1">
    <citation type="submission" date="2021-01" db="EMBL/GenBank/DDBJ databases">
        <authorList>
            <person name="Corre E."/>
            <person name="Pelletier E."/>
            <person name="Niang G."/>
            <person name="Scheremetjew M."/>
            <person name="Finn R."/>
            <person name="Kale V."/>
            <person name="Holt S."/>
            <person name="Cochrane G."/>
            <person name="Meng A."/>
            <person name="Brown T."/>
            <person name="Cohen L."/>
        </authorList>
    </citation>
    <scope>NUCLEOTIDE SEQUENCE</scope>
    <source>
        <strain evidence="4">308</strain>
    </source>
</reference>
<feature type="domain" description="PDZ" evidence="3">
    <location>
        <begin position="569"/>
        <end position="648"/>
    </location>
</feature>
<feature type="compositionally biased region" description="Basic and acidic residues" evidence="1">
    <location>
        <begin position="534"/>
        <end position="551"/>
    </location>
</feature>
<dbReference type="PANTHER" id="PTHR38909">
    <property type="entry name" value="G PROTEIN GAMMA DOMAIN-CONTAINING PROTEIN"/>
    <property type="match status" value="1"/>
</dbReference>
<organism evidence="4">
    <name type="scientific">Corethron hystrix</name>
    <dbReference type="NCBI Taxonomy" id="216773"/>
    <lineage>
        <taxon>Eukaryota</taxon>
        <taxon>Sar</taxon>
        <taxon>Stramenopiles</taxon>
        <taxon>Ochrophyta</taxon>
        <taxon>Bacillariophyta</taxon>
        <taxon>Coscinodiscophyceae</taxon>
        <taxon>Corethrophycidae</taxon>
        <taxon>Corethrales</taxon>
        <taxon>Corethraceae</taxon>
        <taxon>Corethron</taxon>
    </lineage>
</organism>
<sequence>MHDHPTNSPSSNSNLSKLSQIPTWNPSRISSQGRTRKPSQVLTRKISHSPIVDPSLGPTVDPLLSPIVDPSHSPTLKLSQGPTTNQSQNPTTNLSQSQTIGPSRSFTINPTKNPSYNLTESPTVHPSDSPSLNPTDSPTTYPTRTSTLTPTLNPTLVFPNNPLRSPTAIPSNGAIAEKRGSPQSELTTMPIHAPMAQLVNSSTAVLKEVPTVISTSSPTIIMQDMLTEQPTGSPFAQLVLNPTTQVPSMNNIVQPQLPSNKRPTKVSSSPTDLSIESYSEMTIDLFGFEMTIRSKDTITFPPEEDQKIYWESITQNYITELLRQNNTILEDARNINVQVQMVSVHRDLMRRLEEVDLQEAVFTFNLSVKFFIPTKGTNKDIVKKEEAISDALMVAFASEELLDKYIHSLKNSPGNAFGTVIDVLLVYPSVTTRGDPISANKVEHNWWSKLNTPVKIGFLVGIVVTTLVLASVFLFVSHQSNKHKSVNRLDFPSGDDGFKTYPFSVSATSSRSKKTHRSSSGRHPHHPHKSKIPMHTDARASTRSDRSGRSEKSRKREKTSSFVQEAQKGRSLGRSDSSDIGINDVYDVFAPPGKLGVVIDTPGEGAPAVHSIKEFSPLIGQIEVGDKLISVDDTDVRQMTAIKVSKIISKKSENRSRKLTFVRT</sequence>
<evidence type="ECO:0000313" key="4">
    <source>
        <dbReference type="EMBL" id="CAD8883336.1"/>
    </source>
</evidence>
<protein>
    <recommendedName>
        <fullName evidence="3">PDZ domain-containing protein</fullName>
    </recommendedName>
</protein>
<dbReference type="Gene3D" id="2.30.42.10">
    <property type="match status" value="1"/>
</dbReference>
<dbReference type="SUPFAM" id="SSF50156">
    <property type="entry name" value="PDZ domain-like"/>
    <property type="match status" value="1"/>
</dbReference>
<feature type="region of interest" description="Disordered" evidence="1">
    <location>
        <begin position="502"/>
        <end position="577"/>
    </location>
</feature>
<evidence type="ECO:0000256" key="2">
    <source>
        <dbReference type="SAM" id="Phobius"/>
    </source>
</evidence>
<dbReference type="InterPro" id="IPR001478">
    <property type="entry name" value="PDZ"/>
</dbReference>
<name>A0A7S1BDE6_9STRA</name>
<feature type="transmembrane region" description="Helical" evidence="2">
    <location>
        <begin position="456"/>
        <end position="476"/>
    </location>
</feature>
<feature type="compositionally biased region" description="Low complexity" evidence="1">
    <location>
        <begin position="80"/>
        <end position="99"/>
    </location>
</feature>